<evidence type="ECO:0000256" key="2">
    <source>
        <dbReference type="ARBA" id="ARBA00007866"/>
    </source>
</evidence>
<dbReference type="InterPro" id="IPR011759">
    <property type="entry name" value="Cyt_c_oxidase_su2_TM_dom"/>
</dbReference>
<feature type="domain" description="Cytochrome c" evidence="22">
    <location>
        <begin position="259"/>
        <end position="339"/>
    </location>
</feature>
<keyword evidence="24" id="KW-1185">Reference proteome</keyword>
<dbReference type="Pfam" id="PF02790">
    <property type="entry name" value="COX2_TM"/>
    <property type="match status" value="1"/>
</dbReference>
<evidence type="ECO:0000256" key="8">
    <source>
        <dbReference type="ARBA" id="ARBA00022967"/>
    </source>
</evidence>
<dbReference type="PROSITE" id="PS51007">
    <property type="entry name" value="CYTC"/>
    <property type="match status" value="1"/>
</dbReference>
<evidence type="ECO:0000256" key="10">
    <source>
        <dbReference type="ARBA" id="ARBA00022989"/>
    </source>
</evidence>
<keyword evidence="6 17" id="KW-0812">Transmembrane</keyword>
<dbReference type="Gene3D" id="1.10.760.10">
    <property type="entry name" value="Cytochrome c-like domain"/>
    <property type="match status" value="1"/>
</dbReference>
<keyword evidence="10 19" id="KW-1133">Transmembrane helix</keyword>
<dbReference type="NCBIfam" id="TIGR02866">
    <property type="entry name" value="CoxB"/>
    <property type="match status" value="1"/>
</dbReference>
<feature type="domain" description="Cytochrome oxidase subunit II copper A binding" evidence="20">
    <location>
        <begin position="102"/>
        <end position="239"/>
    </location>
</feature>
<evidence type="ECO:0000256" key="7">
    <source>
        <dbReference type="ARBA" id="ARBA00022723"/>
    </source>
</evidence>
<dbReference type="Gene3D" id="1.10.287.90">
    <property type="match status" value="1"/>
</dbReference>
<dbReference type="Pfam" id="PF13442">
    <property type="entry name" value="Cytochrome_CBB3"/>
    <property type="match status" value="1"/>
</dbReference>
<evidence type="ECO:0000313" key="23">
    <source>
        <dbReference type="EMBL" id="MEL0616304.1"/>
    </source>
</evidence>
<accession>A0ABU9GF88</accession>
<keyword evidence="4 16" id="KW-0349">Heme</keyword>
<sequence>MGLVPAAWGVEYNMPVGVTAVSREIHSLHMIIFWICVVIGIVVFGVMGYAMVKHRKSRGAVAASFHENTRIEILWTAIPLLILVVMAVPATATLKDMYDASESALDVKITGHQWRWQYEYLGEDVAFTSSLATPREQINNTAAKGEHYLLEVDNPLVLPINRKVRFLTTSSDVIHSWWVPDFGVKKDAIPGFINEAWTRIETPGTYRGQCTELCGKGHGFMPVVVEALPEAEFDEWLIARKAEAEASRNDAGRDWSLEELMEKGEKTYATICSACHQPDGQGMPPAFPSLVGSAIVTQDMQAHIDIVVNGKAGTPMAAFADVLSPVELAAVITYERNAWGNDTGELVQPAVIKEQLSQ</sequence>
<evidence type="ECO:0000259" key="22">
    <source>
        <dbReference type="PROSITE" id="PS51007"/>
    </source>
</evidence>
<feature type="transmembrane region" description="Helical" evidence="19">
    <location>
        <begin position="73"/>
        <end position="92"/>
    </location>
</feature>
<dbReference type="InterPro" id="IPR036257">
    <property type="entry name" value="Cyt_c_oxidase_su2_TM_sf"/>
</dbReference>
<dbReference type="InterPro" id="IPR014222">
    <property type="entry name" value="Cyt_c_oxidase_su2"/>
</dbReference>
<evidence type="ECO:0000256" key="1">
    <source>
        <dbReference type="ARBA" id="ARBA00004141"/>
    </source>
</evidence>
<evidence type="ECO:0000256" key="18">
    <source>
        <dbReference type="RuleBase" id="RU004024"/>
    </source>
</evidence>
<dbReference type="PROSITE" id="PS50999">
    <property type="entry name" value="COX2_TM"/>
    <property type="match status" value="1"/>
</dbReference>
<evidence type="ECO:0000256" key="14">
    <source>
        <dbReference type="ARBA" id="ARBA00024688"/>
    </source>
</evidence>
<name>A0ABU9GF88_COBMA</name>
<evidence type="ECO:0000256" key="12">
    <source>
        <dbReference type="ARBA" id="ARBA00023008"/>
    </source>
</evidence>
<dbReference type="PRINTS" id="PR01166">
    <property type="entry name" value="CYCOXIDASEII"/>
</dbReference>
<evidence type="ECO:0000256" key="5">
    <source>
        <dbReference type="ARBA" id="ARBA00022660"/>
    </source>
</evidence>
<keyword evidence="3 17" id="KW-0813">Transport</keyword>
<dbReference type="PANTHER" id="PTHR22888:SF9">
    <property type="entry name" value="CYTOCHROME C OXIDASE SUBUNIT 2"/>
    <property type="match status" value="1"/>
</dbReference>
<dbReference type="PANTHER" id="PTHR22888">
    <property type="entry name" value="CYTOCHROME C OXIDASE, SUBUNIT II"/>
    <property type="match status" value="1"/>
</dbReference>
<evidence type="ECO:0000256" key="17">
    <source>
        <dbReference type="RuleBase" id="RU000456"/>
    </source>
</evidence>
<dbReference type="InterPro" id="IPR009056">
    <property type="entry name" value="Cyt_c-like_dom"/>
</dbReference>
<evidence type="ECO:0000256" key="11">
    <source>
        <dbReference type="ARBA" id="ARBA00023004"/>
    </source>
</evidence>
<keyword evidence="11 16" id="KW-0408">Iron</keyword>
<feature type="transmembrane region" description="Helical" evidence="19">
    <location>
        <begin position="31"/>
        <end position="52"/>
    </location>
</feature>
<evidence type="ECO:0000256" key="4">
    <source>
        <dbReference type="ARBA" id="ARBA00022617"/>
    </source>
</evidence>
<evidence type="ECO:0000256" key="3">
    <source>
        <dbReference type="ARBA" id="ARBA00022448"/>
    </source>
</evidence>
<feature type="domain" description="Cytochrome oxidase subunit II transmembrane region profile" evidence="21">
    <location>
        <begin position="4"/>
        <end position="101"/>
    </location>
</feature>
<keyword evidence="13 19" id="KW-0472">Membrane</keyword>
<protein>
    <recommendedName>
        <fullName evidence="18">Cytochrome c oxidase subunit 2</fullName>
        <ecNumber evidence="18">7.1.1.9</ecNumber>
    </recommendedName>
</protein>
<dbReference type="InterPro" id="IPR036909">
    <property type="entry name" value="Cyt_c-like_dom_sf"/>
</dbReference>
<dbReference type="SUPFAM" id="SSF49503">
    <property type="entry name" value="Cupredoxins"/>
    <property type="match status" value="1"/>
</dbReference>
<keyword evidence="5 17" id="KW-0679">Respiratory chain</keyword>
<evidence type="ECO:0000259" key="20">
    <source>
        <dbReference type="PROSITE" id="PS50857"/>
    </source>
</evidence>
<dbReference type="EMBL" id="JBAKAP010000004">
    <property type="protein sequence ID" value="MEL0616304.1"/>
    <property type="molecule type" value="Genomic_DNA"/>
</dbReference>
<dbReference type="Gene3D" id="2.60.40.420">
    <property type="entry name" value="Cupredoxins - blue copper proteins"/>
    <property type="match status" value="1"/>
</dbReference>
<evidence type="ECO:0000256" key="15">
    <source>
        <dbReference type="ARBA" id="ARBA00047816"/>
    </source>
</evidence>
<dbReference type="InterPro" id="IPR045187">
    <property type="entry name" value="CcO_II"/>
</dbReference>
<keyword evidence="9 17" id="KW-0249">Electron transport</keyword>
<dbReference type="PROSITE" id="PS50857">
    <property type="entry name" value="COX2_CUA"/>
    <property type="match status" value="1"/>
</dbReference>
<organism evidence="23 24">
    <name type="scientific">Cobetia marina</name>
    <name type="common">Deleya marina</name>
    <dbReference type="NCBI Taxonomy" id="28258"/>
    <lineage>
        <taxon>Bacteria</taxon>
        <taxon>Pseudomonadati</taxon>
        <taxon>Pseudomonadota</taxon>
        <taxon>Gammaproteobacteria</taxon>
        <taxon>Oceanospirillales</taxon>
        <taxon>Halomonadaceae</taxon>
        <taxon>Cobetia</taxon>
    </lineage>
</organism>
<comment type="cofactor">
    <cofactor evidence="18">
        <name>Cu cation</name>
        <dbReference type="ChEBI" id="CHEBI:23378"/>
    </cofactor>
    <text evidence="18">Binds a copper A center.</text>
</comment>
<evidence type="ECO:0000313" key="24">
    <source>
        <dbReference type="Proteomes" id="UP001378242"/>
    </source>
</evidence>
<keyword evidence="8" id="KW-1278">Translocase</keyword>
<evidence type="ECO:0000256" key="19">
    <source>
        <dbReference type="SAM" id="Phobius"/>
    </source>
</evidence>
<dbReference type="SUPFAM" id="SSF46626">
    <property type="entry name" value="Cytochrome c"/>
    <property type="match status" value="1"/>
</dbReference>
<comment type="catalytic activity">
    <reaction evidence="15 18">
        <text>4 Fe(II)-[cytochrome c] + O2 + 8 H(+)(in) = 4 Fe(III)-[cytochrome c] + 2 H2O + 4 H(+)(out)</text>
        <dbReference type="Rhea" id="RHEA:11436"/>
        <dbReference type="Rhea" id="RHEA-COMP:10350"/>
        <dbReference type="Rhea" id="RHEA-COMP:14399"/>
        <dbReference type="ChEBI" id="CHEBI:15377"/>
        <dbReference type="ChEBI" id="CHEBI:15378"/>
        <dbReference type="ChEBI" id="CHEBI:15379"/>
        <dbReference type="ChEBI" id="CHEBI:29033"/>
        <dbReference type="ChEBI" id="CHEBI:29034"/>
        <dbReference type="EC" id="7.1.1.9"/>
    </reaction>
</comment>
<keyword evidence="7 16" id="KW-0479">Metal-binding</keyword>
<comment type="subcellular location">
    <subcellularLocation>
        <location evidence="17">Cell membrane</location>
        <topology evidence="17">Multi-pass membrane protein</topology>
    </subcellularLocation>
    <subcellularLocation>
        <location evidence="1">Membrane</location>
        <topology evidence="1">Multi-pass membrane protein</topology>
    </subcellularLocation>
</comment>
<evidence type="ECO:0000256" key="13">
    <source>
        <dbReference type="ARBA" id="ARBA00023136"/>
    </source>
</evidence>
<dbReference type="SUPFAM" id="SSF81464">
    <property type="entry name" value="Cytochrome c oxidase subunit II-like, transmembrane region"/>
    <property type="match status" value="1"/>
</dbReference>
<evidence type="ECO:0000256" key="9">
    <source>
        <dbReference type="ARBA" id="ARBA00022982"/>
    </source>
</evidence>
<evidence type="ECO:0000259" key="21">
    <source>
        <dbReference type="PROSITE" id="PS50999"/>
    </source>
</evidence>
<keyword evidence="12 18" id="KW-0186">Copper</keyword>
<comment type="caution">
    <text evidence="23">The sequence shown here is derived from an EMBL/GenBank/DDBJ whole genome shotgun (WGS) entry which is preliminary data.</text>
</comment>
<dbReference type="InterPro" id="IPR002429">
    <property type="entry name" value="CcO_II-like_C"/>
</dbReference>
<dbReference type="InterPro" id="IPR008972">
    <property type="entry name" value="Cupredoxin"/>
</dbReference>
<comment type="similarity">
    <text evidence="2 17">Belongs to the cytochrome c oxidase subunit 2 family.</text>
</comment>
<dbReference type="Proteomes" id="UP001378242">
    <property type="component" value="Unassembled WGS sequence"/>
</dbReference>
<dbReference type="InterPro" id="IPR001505">
    <property type="entry name" value="Copper_CuA"/>
</dbReference>
<proteinExistence type="inferred from homology"/>
<dbReference type="EC" id="7.1.1.9" evidence="18"/>
<evidence type="ECO:0000256" key="6">
    <source>
        <dbReference type="ARBA" id="ARBA00022692"/>
    </source>
</evidence>
<dbReference type="PROSITE" id="PS00078">
    <property type="entry name" value="COX2"/>
    <property type="match status" value="1"/>
</dbReference>
<comment type="function">
    <text evidence="14 18">Subunits I and II form the functional core of the enzyme complex. Electrons originating in cytochrome c are transferred via heme a and Cu(A) to the binuclear center formed by heme a3 and Cu(B).</text>
</comment>
<dbReference type="Pfam" id="PF00116">
    <property type="entry name" value="COX2"/>
    <property type="match status" value="1"/>
</dbReference>
<evidence type="ECO:0000256" key="16">
    <source>
        <dbReference type="PROSITE-ProRule" id="PRU00433"/>
    </source>
</evidence>
<gene>
    <name evidence="23" type="primary">coxB</name>
    <name evidence="23" type="ORF">V6243_05620</name>
</gene>
<reference evidence="23 24" key="1">
    <citation type="submission" date="2024-02" db="EMBL/GenBank/DDBJ databases">
        <title>Bacteria isolated from the canopy kelp, Nereocystis luetkeana.</title>
        <authorList>
            <person name="Pfister C.A."/>
            <person name="Younker I.T."/>
            <person name="Light S.H."/>
        </authorList>
    </citation>
    <scope>NUCLEOTIDE SEQUENCE [LARGE SCALE GENOMIC DNA]</scope>
    <source>
        <strain evidence="23 24">TI.5.07</strain>
    </source>
</reference>